<keyword evidence="3" id="KW-0808">Transferase</keyword>
<dbReference type="InterPro" id="IPR050345">
    <property type="entry name" value="Aliph_Amidase/BUP"/>
</dbReference>
<dbReference type="Proteomes" id="UP000809273">
    <property type="component" value="Unassembled WGS sequence"/>
</dbReference>
<evidence type="ECO:0000259" key="2">
    <source>
        <dbReference type="PROSITE" id="PS50263"/>
    </source>
</evidence>
<dbReference type="Gene3D" id="3.60.110.10">
    <property type="entry name" value="Carbon-nitrogen hydrolase"/>
    <property type="match status" value="1"/>
</dbReference>
<dbReference type="InterPro" id="IPR003010">
    <property type="entry name" value="C-N_Hydrolase"/>
</dbReference>
<protein>
    <submittedName>
        <fullName evidence="3">Acyltransferase</fullName>
    </submittedName>
</protein>
<accession>A0A9D8KHK5</accession>
<dbReference type="SUPFAM" id="SSF56317">
    <property type="entry name" value="Carbon-nitrogen hydrolase"/>
    <property type="match status" value="1"/>
</dbReference>
<proteinExistence type="predicted"/>
<dbReference type="EMBL" id="JAFGIX010000083">
    <property type="protein sequence ID" value="MBN1574568.1"/>
    <property type="molecule type" value="Genomic_DNA"/>
</dbReference>
<sequence length="304" mass="34059">MEIFKIAGIQFRATEDLRRNIEKGKELLALAHKEGVKVVSFAELFHLPWFPHTREADPAPLSETIPGPIVEEFSPLAKKMDAVVVLPILEVERGRVKNGDSNKSGGRYYNAAAVIDADGKYLGKYRKVHIPQLPLWFEKDYFTPGGGKGSKDPFPVFQTKYLKLGVQICWDNFFPEGSRALGLKGSELIVAPTAAAMKTHERWEKVISANAITNGLFAMRVNRTGSETAQDFYGESFCVDPNGEMIGEPSGMNDGVSIFEINLKMIKEVREMWPFFKDRRPELYGQRSCPSLKLGIKKKFGAKL</sequence>
<dbReference type="PANTHER" id="PTHR43674:SF2">
    <property type="entry name" value="BETA-UREIDOPROPIONASE"/>
    <property type="match status" value="1"/>
</dbReference>
<reference evidence="3" key="2">
    <citation type="submission" date="2021-01" db="EMBL/GenBank/DDBJ databases">
        <authorList>
            <person name="Hahn C.R."/>
            <person name="Youssef N.H."/>
            <person name="Elshahed M."/>
        </authorList>
    </citation>
    <scope>NUCLEOTIDE SEQUENCE</scope>
    <source>
        <strain evidence="3">Zod_Metabat.24</strain>
    </source>
</reference>
<evidence type="ECO:0000313" key="3">
    <source>
        <dbReference type="EMBL" id="MBN1574568.1"/>
    </source>
</evidence>
<name>A0A9D8KHK5_9DELT</name>
<keyword evidence="1" id="KW-0378">Hydrolase</keyword>
<gene>
    <name evidence="3" type="ORF">JW984_15330</name>
</gene>
<dbReference type="GO" id="GO:0016746">
    <property type="term" value="F:acyltransferase activity"/>
    <property type="evidence" value="ECO:0007669"/>
    <property type="project" value="UniProtKB-KW"/>
</dbReference>
<evidence type="ECO:0000313" key="4">
    <source>
        <dbReference type="Proteomes" id="UP000809273"/>
    </source>
</evidence>
<organism evidence="3 4">
    <name type="scientific">Candidatus Zymogenus saltonus</name>
    <dbReference type="NCBI Taxonomy" id="2844893"/>
    <lineage>
        <taxon>Bacteria</taxon>
        <taxon>Deltaproteobacteria</taxon>
        <taxon>Candidatus Zymogenia</taxon>
        <taxon>Candidatus Zymogeniales</taxon>
        <taxon>Candidatus Zymogenaceae</taxon>
        <taxon>Candidatus Zymogenus</taxon>
    </lineage>
</organism>
<dbReference type="AlphaFoldDB" id="A0A9D8KHK5"/>
<comment type="caution">
    <text evidence="3">The sequence shown here is derived from an EMBL/GenBank/DDBJ whole genome shotgun (WGS) entry which is preliminary data.</text>
</comment>
<dbReference type="Pfam" id="PF00795">
    <property type="entry name" value="CN_hydrolase"/>
    <property type="match status" value="1"/>
</dbReference>
<keyword evidence="3" id="KW-0012">Acyltransferase</keyword>
<dbReference type="PROSITE" id="PS50263">
    <property type="entry name" value="CN_HYDROLASE"/>
    <property type="match status" value="1"/>
</dbReference>
<evidence type="ECO:0000256" key="1">
    <source>
        <dbReference type="ARBA" id="ARBA00022801"/>
    </source>
</evidence>
<feature type="domain" description="CN hydrolase" evidence="2">
    <location>
        <begin position="4"/>
        <end position="263"/>
    </location>
</feature>
<dbReference type="PANTHER" id="PTHR43674">
    <property type="entry name" value="NITRILASE C965.09-RELATED"/>
    <property type="match status" value="1"/>
</dbReference>
<dbReference type="GO" id="GO:0016811">
    <property type="term" value="F:hydrolase activity, acting on carbon-nitrogen (but not peptide) bonds, in linear amides"/>
    <property type="evidence" value="ECO:0007669"/>
    <property type="project" value="TreeGrafter"/>
</dbReference>
<reference evidence="3" key="1">
    <citation type="journal article" date="2021" name="Environ. Microbiol.">
        <title>Genomic characterization of three novel Desulfobacterota classes expand the metabolic and phylogenetic diversity of the phylum.</title>
        <authorList>
            <person name="Murphy C.L."/>
            <person name="Biggerstaff J."/>
            <person name="Eichhorn A."/>
            <person name="Ewing E."/>
            <person name="Shahan R."/>
            <person name="Soriano D."/>
            <person name="Stewart S."/>
            <person name="VanMol K."/>
            <person name="Walker R."/>
            <person name="Walters P."/>
            <person name="Elshahed M.S."/>
            <person name="Youssef N.H."/>
        </authorList>
    </citation>
    <scope>NUCLEOTIDE SEQUENCE</scope>
    <source>
        <strain evidence="3">Zod_Metabat.24</strain>
    </source>
</reference>
<dbReference type="InterPro" id="IPR036526">
    <property type="entry name" value="C-N_Hydrolase_sf"/>
</dbReference>